<gene>
    <name evidence="2" type="ORF">HB850_03030</name>
</gene>
<dbReference type="SUPFAM" id="SSF54427">
    <property type="entry name" value="NTF2-like"/>
    <property type="match status" value="1"/>
</dbReference>
<sequence length="129" mass="15221">MNRFGFFDWEVLKMGHSLKAHLQHLEEQLLHPEVRSSREALQRILAEDFFEFGSSGRVLYKNESIGEEGIGEVEMRLSDFEIQELAEDVVLATYRIFNVTQEQESLRSSIWKFRDARWQLVFHQGTKCI</sequence>
<dbReference type="Gene3D" id="3.10.450.50">
    <property type="match status" value="1"/>
</dbReference>
<comment type="caution">
    <text evidence="2">The sequence shown here is derived from an EMBL/GenBank/DDBJ whole genome shotgun (WGS) entry which is preliminary data.</text>
</comment>
<accession>A0A841YTE1</accession>
<evidence type="ECO:0000259" key="1">
    <source>
        <dbReference type="Pfam" id="PF14534"/>
    </source>
</evidence>
<dbReference type="Proteomes" id="UP000569903">
    <property type="component" value="Unassembled WGS sequence"/>
</dbReference>
<dbReference type="InterPro" id="IPR027843">
    <property type="entry name" value="DUF4440"/>
</dbReference>
<evidence type="ECO:0000313" key="3">
    <source>
        <dbReference type="Proteomes" id="UP000569903"/>
    </source>
</evidence>
<dbReference type="AlphaFoldDB" id="A0A841YTE1"/>
<protein>
    <submittedName>
        <fullName evidence="2">DUF4440 domain-containing protein</fullName>
    </submittedName>
</protein>
<dbReference type="EMBL" id="JAARQN010000001">
    <property type="protein sequence ID" value="MBC1456714.1"/>
    <property type="molecule type" value="Genomic_DNA"/>
</dbReference>
<reference evidence="2 3" key="1">
    <citation type="submission" date="2020-03" db="EMBL/GenBank/DDBJ databases">
        <title>Soil Listeria distribution.</title>
        <authorList>
            <person name="Liao J."/>
            <person name="Wiedmann M."/>
        </authorList>
    </citation>
    <scope>NUCLEOTIDE SEQUENCE [LARGE SCALE GENOMIC DNA]</scope>
    <source>
        <strain evidence="2 3">FSL L7-1614</strain>
    </source>
</reference>
<name>A0A841YTE1_9LIST</name>
<organism evidence="2 3">
    <name type="scientific">Listeria newyorkensis</name>
    <dbReference type="NCBI Taxonomy" id="1497681"/>
    <lineage>
        <taxon>Bacteria</taxon>
        <taxon>Bacillati</taxon>
        <taxon>Bacillota</taxon>
        <taxon>Bacilli</taxon>
        <taxon>Bacillales</taxon>
        <taxon>Listeriaceae</taxon>
        <taxon>Listeria</taxon>
    </lineage>
</organism>
<dbReference type="InterPro" id="IPR032710">
    <property type="entry name" value="NTF2-like_dom_sf"/>
</dbReference>
<proteinExistence type="predicted"/>
<evidence type="ECO:0000313" key="2">
    <source>
        <dbReference type="EMBL" id="MBC1456714.1"/>
    </source>
</evidence>
<dbReference type="Pfam" id="PF14534">
    <property type="entry name" value="DUF4440"/>
    <property type="match status" value="1"/>
</dbReference>
<feature type="domain" description="DUF4440" evidence="1">
    <location>
        <begin position="23"/>
        <end position="120"/>
    </location>
</feature>